<evidence type="ECO:0000256" key="1">
    <source>
        <dbReference type="SAM" id="MobiDB-lite"/>
    </source>
</evidence>
<name>A0A5M9MIF1_9EURO</name>
<comment type="caution">
    <text evidence="2">The sequence shown here is derived from an EMBL/GenBank/DDBJ whole genome shotgun (WGS) entry which is preliminary data.</text>
</comment>
<feature type="compositionally biased region" description="Acidic residues" evidence="1">
    <location>
        <begin position="125"/>
        <end position="135"/>
    </location>
</feature>
<dbReference type="GeneID" id="54329747"/>
<proteinExistence type="predicted"/>
<reference evidence="2 3" key="1">
    <citation type="submission" date="2019-08" db="EMBL/GenBank/DDBJ databases">
        <title>The genome sequence of a newly discovered highly antifungal drug resistant Aspergillus species, Aspergillus tanneri NIH 1004.</title>
        <authorList>
            <person name="Mounaud S."/>
            <person name="Singh I."/>
            <person name="Joardar V."/>
            <person name="Pakala S."/>
            <person name="Pakala S."/>
            <person name="Venepally P."/>
            <person name="Chung J.K."/>
            <person name="Losada L."/>
            <person name="Nierman W.C."/>
        </authorList>
    </citation>
    <scope>NUCLEOTIDE SEQUENCE [LARGE SCALE GENOMIC DNA]</scope>
    <source>
        <strain evidence="2 3">NIH1004</strain>
    </source>
</reference>
<gene>
    <name evidence="2" type="ORF">ATNIH1004_007045</name>
</gene>
<dbReference type="AlphaFoldDB" id="A0A5M9MIF1"/>
<organism evidence="2 3">
    <name type="scientific">Aspergillus tanneri</name>
    <dbReference type="NCBI Taxonomy" id="1220188"/>
    <lineage>
        <taxon>Eukaryota</taxon>
        <taxon>Fungi</taxon>
        <taxon>Dikarya</taxon>
        <taxon>Ascomycota</taxon>
        <taxon>Pezizomycotina</taxon>
        <taxon>Eurotiomycetes</taxon>
        <taxon>Eurotiomycetidae</taxon>
        <taxon>Eurotiales</taxon>
        <taxon>Aspergillaceae</taxon>
        <taxon>Aspergillus</taxon>
        <taxon>Aspergillus subgen. Circumdati</taxon>
    </lineage>
</organism>
<evidence type="ECO:0000313" key="2">
    <source>
        <dbReference type="EMBL" id="KAA8645626.1"/>
    </source>
</evidence>
<accession>A0A5M9MIF1</accession>
<dbReference type="RefSeq" id="XP_033424987.1">
    <property type="nucleotide sequence ID" value="XM_033571672.1"/>
</dbReference>
<dbReference type="VEuPathDB" id="FungiDB:EYZ11_003471"/>
<protein>
    <submittedName>
        <fullName evidence="2">Uncharacterized protein</fullName>
    </submittedName>
</protein>
<dbReference type="EMBL" id="QUQM01000007">
    <property type="protein sequence ID" value="KAA8645626.1"/>
    <property type="molecule type" value="Genomic_DNA"/>
</dbReference>
<evidence type="ECO:0000313" key="3">
    <source>
        <dbReference type="Proteomes" id="UP000324241"/>
    </source>
</evidence>
<dbReference type="Proteomes" id="UP000324241">
    <property type="component" value="Unassembled WGS sequence"/>
</dbReference>
<feature type="region of interest" description="Disordered" evidence="1">
    <location>
        <begin position="83"/>
        <end position="135"/>
    </location>
</feature>
<sequence length="135" mass="15153">MPDNDSAEVGNEEAECFDKTLTLTNGIALEFVAWFDSGRRRTENKYYVKGSYIDSRSLQPSNTSTKQPISHDKAWQLISHDKERSELLDRTSPTWLGTDIGHDSAADESPDEPEKPKYPNAVDIEAPDDPENPVN</sequence>